<keyword evidence="2 4" id="KW-0479">Metal-binding</keyword>
<reference evidence="5" key="1">
    <citation type="journal article" date="2023" name="Mol. Phylogenet. Evol.">
        <title>Genome-scale phylogeny and comparative genomics of the fungal order Sordariales.</title>
        <authorList>
            <person name="Hensen N."/>
            <person name="Bonometti L."/>
            <person name="Westerberg I."/>
            <person name="Brannstrom I.O."/>
            <person name="Guillou S."/>
            <person name="Cros-Aarteil S."/>
            <person name="Calhoun S."/>
            <person name="Haridas S."/>
            <person name="Kuo A."/>
            <person name="Mondo S."/>
            <person name="Pangilinan J."/>
            <person name="Riley R."/>
            <person name="LaButti K."/>
            <person name="Andreopoulos B."/>
            <person name="Lipzen A."/>
            <person name="Chen C."/>
            <person name="Yan M."/>
            <person name="Daum C."/>
            <person name="Ng V."/>
            <person name="Clum A."/>
            <person name="Steindorff A."/>
            <person name="Ohm R.A."/>
            <person name="Martin F."/>
            <person name="Silar P."/>
            <person name="Natvig D.O."/>
            <person name="Lalanne C."/>
            <person name="Gautier V."/>
            <person name="Ament-Velasquez S.L."/>
            <person name="Kruys A."/>
            <person name="Hutchinson M.I."/>
            <person name="Powell A.J."/>
            <person name="Barry K."/>
            <person name="Miller A.N."/>
            <person name="Grigoriev I.V."/>
            <person name="Debuchy R."/>
            <person name="Gladieux P."/>
            <person name="Hiltunen Thoren M."/>
            <person name="Johannesson H."/>
        </authorList>
    </citation>
    <scope>NUCLEOTIDE SEQUENCE</scope>
    <source>
        <strain evidence="5">CBS 359.72</strain>
    </source>
</reference>
<dbReference type="GO" id="GO:0005737">
    <property type="term" value="C:cytoplasm"/>
    <property type="evidence" value="ECO:0007669"/>
    <property type="project" value="TreeGrafter"/>
</dbReference>
<dbReference type="GO" id="GO:0046872">
    <property type="term" value="F:metal ion binding"/>
    <property type="evidence" value="ECO:0007669"/>
    <property type="project" value="UniProtKB-KW"/>
</dbReference>
<dbReference type="GO" id="GO:0034354">
    <property type="term" value="P:'de novo' NAD+ biosynthetic process from L-tryptophan"/>
    <property type="evidence" value="ECO:0007669"/>
    <property type="project" value="TreeGrafter"/>
</dbReference>
<dbReference type="GO" id="GO:0033754">
    <property type="term" value="F:indoleamine 2,3-dioxygenase activity"/>
    <property type="evidence" value="ECO:0007669"/>
    <property type="project" value="TreeGrafter"/>
</dbReference>
<reference evidence="5" key="2">
    <citation type="submission" date="2023-05" db="EMBL/GenBank/DDBJ databases">
        <authorList>
            <consortium name="Lawrence Berkeley National Laboratory"/>
            <person name="Steindorff A."/>
            <person name="Hensen N."/>
            <person name="Bonometti L."/>
            <person name="Westerberg I."/>
            <person name="Brannstrom I.O."/>
            <person name="Guillou S."/>
            <person name="Cros-Aarteil S."/>
            <person name="Calhoun S."/>
            <person name="Haridas S."/>
            <person name="Kuo A."/>
            <person name="Mondo S."/>
            <person name="Pangilinan J."/>
            <person name="Riley R."/>
            <person name="Labutti K."/>
            <person name="Andreopoulos B."/>
            <person name="Lipzen A."/>
            <person name="Chen C."/>
            <person name="Yanf M."/>
            <person name="Daum C."/>
            <person name="Ng V."/>
            <person name="Clum A."/>
            <person name="Ohm R."/>
            <person name="Martin F."/>
            <person name="Silar P."/>
            <person name="Natvig D."/>
            <person name="Lalanne C."/>
            <person name="Gautier V."/>
            <person name="Ament-Velasquez S.L."/>
            <person name="Kruys A."/>
            <person name="Hutchinson M.I."/>
            <person name="Powell A.J."/>
            <person name="Barry K."/>
            <person name="Miller A.N."/>
            <person name="Grigoriev I.V."/>
            <person name="Debuchy R."/>
            <person name="Gladieux P."/>
            <person name="Thoren M.H."/>
            <person name="Johannesson H."/>
        </authorList>
    </citation>
    <scope>NUCLEOTIDE SEQUENCE</scope>
    <source>
        <strain evidence="5">CBS 359.72</strain>
    </source>
</reference>
<dbReference type="PANTHER" id="PTHR28657:SF10">
    <property type="entry name" value="INDOLEAMINE 2,3-DIOXYGENASE"/>
    <property type="match status" value="1"/>
</dbReference>
<keyword evidence="4" id="KW-0349">Heme</keyword>
<keyword evidence="6" id="KW-1185">Reference proteome</keyword>
<dbReference type="AlphaFoldDB" id="A0AAN7CRS0"/>
<dbReference type="GO" id="GO:0019441">
    <property type="term" value="P:L-tryptophan catabolic process to kynurenine"/>
    <property type="evidence" value="ECO:0007669"/>
    <property type="project" value="InterPro"/>
</dbReference>
<dbReference type="PROSITE" id="PS00876">
    <property type="entry name" value="IDO_1"/>
    <property type="match status" value="1"/>
</dbReference>
<organism evidence="5 6">
    <name type="scientific">Corynascus novoguineensis</name>
    <dbReference type="NCBI Taxonomy" id="1126955"/>
    <lineage>
        <taxon>Eukaryota</taxon>
        <taxon>Fungi</taxon>
        <taxon>Dikarya</taxon>
        <taxon>Ascomycota</taxon>
        <taxon>Pezizomycotina</taxon>
        <taxon>Sordariomycetes</taxon>
        <taxon>Sordariomycetidae</taxon>
        <taxon>Sordariales</taxon>
        <taxon>Chaetomiaceae</taxon>
        <taxon>Corynascus</taxon>
    </lineage>
</organism>
<evidence type="ECO:0000313" key="6">
    <source>
        <dbReference type="Proteomes" id="UP001303647"/>
    </source>
</evidence>
<name>A0AAN7CRS0_9PEZI</name>
<evidence type="ECO:0000256" key="1">
    <source>
        <dbReference type="ARBA" id="ARBA00007119"/>
    </source>
</evidence>
<dbReference type="GO" id="GO:0020037">
    <property type="term" value="F:heme binding"/>
    <property type="evidence" value="ECO:0007669"/>
    <property type="project" value="InterPro"/>
</dbReference>
<evidence type="ECO:0000313" key="5">
    <source>
        <dbReference type="EMBL" id="KAK4246082.1"/>
    </source>
</evidence>
<keyword evidence="3 4" id="KW-0408">Iron</keyword>
<dbReference type="InterPro" id="IPR000898">
    <property type="entry name" value="Indolamine_dOase"/>
</dbReference>
<comment type="caution">
    <text evidence="5">The sequence shown here is derived from an EMBL/GenBank/DDBJ whole genome shotgun (WGS) entry which is preliminary data.</text>
</comment>
<dbReference type="PANTHER" id="PTHR28657">
    <property type="entry name" value="INDOLEAMINE 2,3-DIOXYGENASE"/>
    <property type="match status" value="1"/>
</dbReference>
<proteinExistence type="inferred from homology"/>
<accession>A0AAN7CRS0</accession>
<protein>
    <submittedName>
        <fullName evidence="5">Indoleamine 2,3-dioxygenase</fullName>
    </submittedName>
</protein>
<dbReference type="Gene3D" id="1.20.58.480">
    <property type="match status" value="1"/>
</dbReference>
<dbReference type="SUPFAM" id="SSF140959">
    <property type="entry name" value="Indolic compounds 2,3-dioxygenase-like"/>
    <property type="match status" value="1"/>
</dbReference>
<dbReference type="Pfam" id="PF01231">
    <property type="entry name" value="IDO"/>
    <property type="match status" value="1"/>
</dbReference>
<evidence type="ECO:0000256" key="2">
    <source>
        <dbReference type="ARBA" id="ARBA00022723"/>
    </source>
</evidence>
<dbReference type="EMBL" id="MU857683">
    <property type="protein sequence ID" value="KAK4246082.1"/>
    <property type="molecule type" value="Genomic_DNA"/>
</dbReference>
<dbReference type="Proteomes" id="UP001303647">
    <property type="component" value="Unassembled WGS sequence"/>
</dbReference>
<evidence type="ECO:0000256" key="4">
    <source>
        <dbReference type="PIRSR" id="PIRSR600898-1"/>
    </source>
</evidence>
<evidence type="ECO:0000256" key="3">
    <source>
        <dbReference type="ARBA" id="ARBA00023004"/>
    </source>
</evidence>
<comment type="similarity">
    <text evidence="1">Belongs to the indoleamine 2,3-dioxygenase family.</text>
</comment>
<sequence length="492" mass="53869">MSPSEKPVFSSKGASTDVLPLSLDQYAITSNGFLPAEPPLRKLPNPYYSPWESLVESLPVFLVNKTLRDQVRQLPILSAEYLVTEPEWRRACVVLGFLAHAYIWGGETAAEVLPPQITLPLIAVTDHLGIPPVATYASLNLWNFEITSTITSTATSPAPTTSPDPTNLDALRAQNTFTGAEDESWFYIVSVAMEAQGGRDGVIPLLLQALHAVFSPGTSWDPDYHPMVTATCALREVTACIERLGELLDRMDERCRPGVFYHRIRPFLAGSKNMAAAGLPRGVFYDEGDGRGEWRQLRGGSNGQSSLVQFLDIALGVEHAVVGSSNPDRRTVTARGRQGVAGVSFHEEVRGYMPEPHRRFLEDVAARYPGGMRRGVERLLAVGEGGKCQQLSLEQREVQEAFQTATRALAEFRNKHLQMVTRYIIIPSRQPNTRQEVNLATASSRLKASSIEGKDAVTAGGGELTGTGGTALLPFLKQARDETFQAGRLELR</sequence>
<gene>
    <name evidence="5" type="ORF">C7999DRAFT_15776</name>
</gene>
<dbReference type="InterPro" id="IPR037217">
    <property type="entry name" value="Trp/Indoleamine_2_3_dOase-like"/>
</dbReference>
<feature type="binding site" description="proximal binding residue" evidence="4">
    <location>
        <position position="416"/>
    </location>
    <ligand>
        <name>heme b</name>
        <dbReference type="ChEBI" id="CHEBI:60344"/>
    </ligand>
    <ligandPart>
        <name>Fe</name>
        <dbReference type="ChEBI" id="CHEBI:18248"/>
    </ligandPart>
</feature>